<dbReference type="Pfam" id="PF00078">
    <property type="entry name" value="RVT_1"/>
    <property type="match status" value="1"/>
</dbReference>
<sequence length="836" mass="96370">MDESIRLLISRIRDKDQRGEEGLLVPIEVEERRKLFGELWRLLKCKEVLLAQRVGFPSISEADNYLLTVPFRLEEIEDVVLHSDGNKSPGPDGFNFAFVKSFWAMLKGEVRIMFDQFHGNACLLKGLLSYFIALIPKVVCPSSLGEFRPISLLGCLYKLVAKLLAARLAKVIDSVVASTQSAFIKGKNLVDGVMVVNEVIDLAKRSGRDCLVLKVDFEKAYDSVDWGFLDYMLRRLCFDNKWIEWIRACVFSGNLSVLVNGSPTSEINIQRGLKQGDPLAPFLFLLVVEGFAGLMRSAVEKNLFKGFRVGSEGLVVSHLQYADDTLCIGEASMENLWTLKALLRGFELTSGLKVNFWKSCLIGVNVSDHFMTMACRFLNCKQGMVPFSYLGLPVGANPRRCSTWDPLIEQLRRRLQNWRHKYVSLGGRIVLINSVLNAIPIFYLSFLRMPAVVIKKIIRIQREFLWGGVKGGRKISWVTWKEVCRPRSQGGLGVRDVGKVSLSLLIKWRWRLLQKDNSFWKELLVAKYGLHVRYNVHWIGHVLPSRASLWWKDICGIDAREEGSWFACNMSRVLGNGNSTRFWLDCWLGNRPLCEQFPRLFSISLQQEGTVSDFWADSGGVYRWEFRWRRRLFVWEDELLLSLRDVLPMGLAFSEVEDEWLWRLEDDGMFSVSSVYRHLSCVFSPASVLYDHELRVLYHIWKSLAPSKVIAFSWKDESGLHLFLLCDLAGQIWKAIFRWLNLVIVLPPNLFMMFDCFLGAAPNKKIRKGYGLIWHATIWRLWKSRNDIIFSNGVIDAEKVIDEIKLLSWRWGLSRHNIPICLFYEWCWDPGLCLRR</sequence>
<protein>
    <recommendedName>
        <fullName evidence="1">Reverse transcriptase domain-containing protein</fullName>
    </recommendedName>
</protein>
<dbReference type="OrthoDB" id="1435533at2759"/>
<dbReference type="AlphaFoldDB" id="A0A2Z6MVA5"/>
<name>A0A2Z6MVA5_TRISU</name>
<keyword evidence="3" id="KW-1185">Reference proteome</keyword>
<proteinExistence type="predicted"/>
<organism evidence="2 3">
    <name type="scientific">Trifolium subterraneum</name>
    <name type="common">Subterranean clover</name>
    <dbReference type="NCBI Taxonomy" id="3900"/>
    <lineage>
        <taxon>Eukaryota</taxon>
        <taxon>Viridiplantae</taxon>
        <taxon>Streptophyta</taxon>
        <taxon>Embryophyta</taxon>
        <taxon>Tracheophyta</taxon>
        <taxon>Spermatophyta</taxon>
        <taxon>Magnoliopsida</taxon>
        <taxon>eudicotyledons</taxon>
        <taxon>Gunneridae</taxon>
        <taxon>Pentapetalae</taxon>
        <taxon>rosids</taxon>
        <taxon>fabids</taxon>
        <taxon>Fabales</taxon>
        <taxon>Fabaceae</taxon>
        <taxon>Papilionoideae</taxon>
        <taxon>50 kb inversion clade</taxon>
        <taxon>NPAAA clade</taxon>
        <taxon>Hologalegina</taxon>
        <taxon>IRL clade</taxon>
        <taxon>Trifolieae</taxon>
        <taxon>Trifolium</taxon>
    </lineage>
</organism>
<accession>A0A2Z6MVA5</accession>
<evidence type="ECO:0000259" key="1">
    <source>
        <dbReference type="PROSITE" id="PS50878"/>
    </source>
</evidence>
<dbReference type="PANTHER" id="PTHR33116:SF78">
    <property type="entry name" value="OS12G0587133 PROTEIN"/>
    <property type="match status" value="1"/>
</dbReference>
<dbReference type="CDD" id="cd01650">
    <property type="entry name" value="RT_nLTR_like"/>
    <property type="match status" value="1"/>
</dbReference>
<dbReference type="PANTHER" id="PTHR33116">
    <property type="entry name" value="REVERSE TRANSCRIPTASE ZINC-BINDING DOMAIN-CONTAINING PROTEIN-RELATED-RELATED"/>
    <property type="match status" value="1"/>
</dbReference>
<evidence type="ECO:0000313" key="3">
    <source>
        <dbReference type="Proteomes" id="UP000242715"/>
    </source>
</evidence>
<reference evidence="3" key="1">
    <citation type="journal article" date="2017" name="Front. Plant Sci.">
        <title>Climate Clever Clovers: New Paradigm to Reduce the Environmental Footprint of Ruminants by Breeding Low Methanogenic Forages Utilizing Haplotype Variation.</title>
        <authorList>
            <person name="Kaur P."/>
            <person name="Appels R."/>
            <person name="Bayer P.E."/>
            <person name="Keeble-Gagnere G."/>
            <person name="Wang J."/>
            <person name="Hirakawa H."/>
            <person name="Shirasawa K."/>
            <person name="Vercoe P."/>
            <person name="Stefanova K."/>
            <person name="Durmic Z."/>
            <person name="Nichols P."/>
            <person name="Revell C."/>
            <person name="Isobe S.N."/>
            <person name="Edwards D."/>
            <person name="Erskine W."/>
        </authorList>
    </citation>
    <scope>NUCLEOTIDE SEQUENCE [LARGE SCALE GENOMIC DNA]</scope>
    <source>
        <strain evidence="3">cv. Daliak</strain>
    </source>
</reference>
<dbReference type="PROSITE" id="PS50878">
    <property type="entry name" value="RT_POL"/>
    <property type="match status" value="1"/>
</dbReference>
<dbReference type="InterPro" id="IPR000477">
    <property type="entry name" value="RT_dom"/>
</dbReference>
<evidence type="ECO:0000313" key="2">
    <source>
        <dbReference type="EMBL" id="GAU28852.1"/>
    </source>
</evidence>
<gene>
    <name evidence="2" type="ORF">TSUD_21890</name>
</gene>
<feature type="domain" description="Reverse transcriptase" evidence="1">
    <location>
        <begin position="116"/>
        <end position="394"/>
    </location>
</feature>
<dbReference type="Proteomes" id="UP000242715">
    <property type="component" value="Unassembled WGS sequence"/>
</dbReference>
<dbReference type="EMBL" id="DF973381">
    <property type="protein sequence ID" value="GAU28852.1"/>
    <property type="molecule type" value="Genomic_DNA"/>
</dbReference>